<evidence type="ECO:0000313" key="1">
    <source>
        <dbReference type="EMBL" id="EUB56023.1"/>
    </source>
</evidence>
<dbReference type="EMBL" id="APAU02000132">
    <property type="protein sequence ID" value="EUB56023.1"/>
    <property type="molecule type" value="Genomic_DNA"/>
</dbReference>
<proteinExistence type="predicted"/>
<protein>
    <submittedName>
        <fullName evidence="1">Uncharacterized protein</fullName>
    </submittedName>
</protein>
<sequence length="60" mass="6730">MSTFQKHHVFEPTAIVSGGVRKIKPWLTRDSFGNKYAKALRSEALLANKSFISRPSYSSS</sequence>
<evidence type="ECO:0000313" key="2">
    <source>
        <dbReference type="Proteomes" id="UP000019149"/>
    </source>
</evidence>
<dbReference type="Proteomes" id="UP000019149">
    <property type="component" value="Unassembled WGS sequence"/>
</dbReference>
<dbReference type="CTD" id="36344818"/>
<dbReference type="AlphaFoldDB" id="W6U4H0"/>
<dbReference type="RefSeq" id="XP_024347219.1">
    <property type="nucleotide sequence ID" value="XM_024498352.1"/>
</dbReference>
<reference evidence="1 2" key="1">
    <citation type="journal article" date="2013" name="Nat. Genet.">
        <title>The genome of the hydatid tapeworm Echinococcus granulosus.</title>
        <authorList>
            <person name="Zheng H."/>
            <person name="Zhang W."/>
            <person name="Zhang L."/>
            <person name="Zhang Z."/>
            <person name="Li J."/>
            <person name="Lu G."/>
            <person name="Zhu Y."/>
            <person name="Wang Y."/>
            <person name="Huang Y."/>
            <person name="Liu J."/>
            <person name="Kang H."/>
            <person name="Chen J."/>
            <person name="Wang L."/>
            <person name="Chen A."/>
            <person name="Yu S."/>
            <person name="Gao Z."/>
            <person name="Jin L."/>
            <person name="Gu W."/>
            <person name="Wang Z."/>
            <person name="Zhao L."/>
            <person name="Shi B."/>
            <person name="Wen H."/>
            <person name="Lin R."/>
            <person name="Jones M.K."/>
            <person name="Brejova B."/>
            <person name="Vinar T."/>
            <person name="Zhao G."/>
            <person name="McManus D.P."/>
            <person name="Chen Z."/>
            <person name="Zhou Y."/>
            <person name="Wang S."/>
        </authorList>
    </citation>
    <scope>NUCLEOTIDE SEQUENCE [LARGE SCALE GENOMIC DNA]</scope>
</reference>
<name>W6U4H0_ECHGR</name>
<keyword evidence="2" id="KW-1185">Reference proteome</keyword>
<dbReference type="KEGG" id="egl:EGR_09103"/>
<dbReference type="GeneID" id="36344818"/>
<organism evidence="1 2">
    <name type="scientific">Echinococcus granulosus</name>
    <name type="common">Hydatid tapeworm</name>
    <dbReference type="NCBI Taxonomy" id="6210"/>
    <lineage>
        <taxon>Eukaryota</taxon>
        <taxon>Metazoa</taxon>
        <taxon>Spiralia</taxon>
        <taxon>Lophotrochozoa</taxon>
        <taxon>Platyhelminthes</taxon>
        <taxon>Cestoda</taxon>
        <taxon>Eucestoda</taxon>
        <taxon>Cyclophyllidea</taxon>
        <taxon>Taeniidae</taxon>
        <taxon>Echinococcus</taxon>
        <taxon>Echinococcus granulosus group</taxon>
    </lineage>
</organism>
<comment type="caution">
    <text evidence="1">The sequence shown here is derived from an EMBL/GenBank/DDBJ whole genome shotgun (WGS) entry which is preliminary data.</text>
</comment>
<accession>W6U4H0</accession>
<gene>
    <name evidence="1" type="ORF">EGR_09103</name>
</gene>